<reference evidence="4 5" key="1">
    <citation type="journal article" date="2012" name="J. Bacteriol.">
        <title>Genome sequence of proteorhodopsin-containing sea ice bacterium Glaciecola punicea ACAM 611T.</title>
        <authorList>
            <person name="Qin Q.-L."/>
            <person name="Xie B.-B."/>
            <person name="Shu Y.-L."/>
            <person name="Rong J.-C."/>
            <person name="Zhao D.-L."/>
            <person name="Zhang X.-Y."/>
            <person name="Chen X.-L."/>
            <person name="Zhou B.-C."/>
            <person name="Zhanga Y.-Z."/>
        </authorList>
    </citation>
    <scope>NUCLEOTIDE SEQUENCE [LARGE SCALE GENOMIC DNA]</scope>
    <source>
        <strain evidence="4 5">ACAM 611</strain>
    </source>
</reference>
<dbReference type="PANTHER" id="PTHR10545:SF29">
    <property type="entry name" value="GH14572P-RELATED"/>
    <property type="match status" value="1"/>
</dbReference>
<proteinExistence type="predicted"/>
<dbReference type="PROSITE" id="PS51186">
    <property type="entry name" value="GNAT"/>
    <property type="match status" value="1"/>
</dbReference>
<feature type="domain" description="N-acetyltransferase" evidence="3">
    <location>
        <begin position="11"/>
        <end position="166"/>
    </location>
</feature>
<dbReference type="Pfam" id="PF00583">
    <property type="entry name" value="Acetyltransf_1"/>
    <property type="match status" value="1"/>
</dbReference>
<dbReference type="InterPro" id="IPR000182">
    <property type="entry name" value="GNAT_dom"/>
</dbReference>
<dbReference type="GO" id="GO:0008080">
    <property type="term" value="F:N-acetyltransferase activity"/>
    <property type="evidence" value="ECO:0007669"/>
    <property type="project" value="TreeGrafter"/>
</dbReference>
<dbReference type="PANTHER" id="PTHR10545">
    <property type="entry name" value="DIAMINE N-ACETYLTRANSFERASE"/>
    <property type="match status" value="1"/>
</dbReference>
<dbReference type="InterPro" id="IPR051016">
    <property type="entry name" value="Diverse_Substrate_AcTransf"/>
</dbReference>
<organism evidence="4 5">
    <name type="scientific">Glaciecola punicea ACAM 611</name>
    <dbReference type="NCBI Taxonomy" id="1121923"/>
    <lineage>
        <taxon>Bacteria</taxon>
        <taxon>Pseudomonadati</taxon>
        <taxon>Pseudomonadota</taxon>
        <taxon>Gammaproteobacteria</taxon>
        <taxon>Alteromonadales</taxon>
        <taxon>Alteromonadaceae</taxon>
        <taxon>Glaciecola</taxon>
    </lineage>
</organism>
<evidence type="ECO:0000256" key="2">
    <source>
        <dbReference type="ARBA" id="ARBA00023315"/>
    </source>
</evidence>
<sequence length="166" mass="18543">MTKMNNTLTFVKVDYSKQIHMAHLLTLLQLYAKDPMGGGEAISEHVMQSLPHALATRSYMHSFLVFKDEQPVAFANCIESFSTFAGKGVMNIHDFAVNSDQRGQDVSQFLLKGIQEVALLLGCSKLTLEVLQGNKSAIRAYEKSGFSAYQLNPELGNAMFWQKYIT</sequence>
<evidence type="ECO:0000313" key="5">
    <source>
        <dbReference type="Proteomes" id="UP000053586"/>
    </source>
</evidence>
<dbReference type="Proteomes" id="UP000053586">
    <property type="component" value="Unassembled WGS sequence"/>
</dbReference>
<name>H5TEE0_9ALTE</name>
<dbReference type="Gene3D" id="3.40.630.30">
    <property type="match status" value="1"/>
</dbReference>
<evidence type="ECO:0000313" key="4">
    <source>
        <dbReference type="EMBL" id="GAB56667.1"/>
    </source>
</evidence>
<accession>H5TEE0</accession>
<keyword evidence="5" id="KW-1185">Reference proteome</keyword>
<dbReference type="InterPro" id="IPR016181">
    <property type="entry name" value="Acyl_CoA_acyltransferase"/>
</dbReference>
<dbReference type="eggNOG" id="COG0456">
    <property type="taxonomic scope" value="Bacteria"/>
</dbReference>
<evidence type="ECO:0000256" key="1">
    <source>
        <dbReference type="ARBA" id="ARBA00022679"/>
    </source>
</evidence>
<protein>
    <submittedName>
        <fullName evidence="4">GCN5-related N-acetyltransferase</fullName>
    </submittedName>
</protein>
<dbReference type="SUPFAM" id="SSF55729">
    <property type="entry name" value="Acyl-CoA N-acyltransferases (Nat)"/>
    <property type="match status" value="1"/>
</dbReference>
<dbReference type="AlphaFoldDB" id="H5TEE0"/>
<dbReference type="CDD" id="cd04301">
    <property type="entry name" value="NAT_SF"/>
    <property type="match status" value="1"/>
</dbReference>
<keyword evidence="1 4" id="KW-0808">Transferase</keyword>
<keyword evidence="2" id="KW-0012">Acyltransferase</keyword>
<gene>
    <name evidence="4" type="ORF">GPUN_2552</name>
</gene>
<dbReference type="RefSeq" id="WP_006007067.1">
    <property type="nucleotide sequence ID" value="NZ_BAET01000031.1"/>
</dbReference>
<dbReference type="STRING" id="56804.BAE46_04805"/>
<reference evidence="4 5" key="2">
    <citation type="journal article" date="2017" name="Antonie Van Leeuwenhoek">
        <title>Rhizobium rhizosphaerae sp. nov., a novel species isolated from rice rhizosphere.</title>
        <authorList>
            <person name="Zhao J.J."/>
            <person name="Zhang J."/>
            <person name="Zhang R.J."/>
            <person name="Zhang C.W."/>
            <person name="Yin H.Q."/>
            <person name="Zhang X.X."/>
        </authorList>
    </citation>
    <scope>NUCLEOTIDE SEQUENCE [LARGE SCALE GENOMIC DNA]</scope>
    <source>
        <strain evidence="4 5">ACAM 611</strain>
    </source>
</reference>
<evidence type="ECO:0000259" key="3">
    <source>
        <dbReference type="PROSITE" id="PS51186"/>
    </source>
</evidence>
<comment type="caution">
    <text evidence="4">The sequence shown here is derived from an EMBL/GenBank/DDBJ whole genome shotgun (WGS) entry which is preliminary data.</text>
</comment>
<dbReference type="EMBL" id="BAET01000031">
    <property type="protein sequence ID" value="GAB56667.1"/>
    <property type="molecule type" value="Genomic_DNA"/>
</dbReference>